<comment type="function">
    <text evidence="9">Catalyzes the attachment of proline to tRNA(Pro) in a two-step reaction: proline is first activated by ATP to form Pro-AMP and then transferred to the acceptor end of tRNA(Pro).</text>
</comment>
<evidence type="ECO:0000256" key="9">
    <source>
        <dbReference type="HAMAP-Rule" id="MF_01571"/>
    </source>
</evidence>
<evidence type="ECO:0000256" key="3">
    <source>
        <dbReference type="ARBA" id="ARBA00022741"/>
    </source>
</evidence>
<protein>
    <recommendedName>
        <fullName evidence="9">Proline--tRNA ligase</fullName>
        <ecNumber evidence="9">6.1.1.15</ecNumber>
    </recommendedName>
    <alternativeName>
        <fullName evidence="9">Prolyl-tRNA synthetase</fullName>
        <shortName evidence="9">ProRS</shortName>
    </alternativeName>
</protein>
<dbReference type="InterPro" id="IPR045864">
    <property type="entry name" value="aa-tRNA-synth_II/BPL/LPL"/>
</dbReference>
<comment type="domain">
    <text evidence="9">Consists of three domains: the N-terminal catalytic domain, the anticodon-binding domain and the C-terminal extension.</text>
</comment>
<comment type="subcellular location">
    <subcellularLocation>
        <location evidence="9">Cytoplasm</location>
    </subcellularLocation>
</comment>
<name>A0A1I1T2Q0_9BACT</name>
<dbReference type="RefSeq" id="WP_096334433.1">
    <property type="nucleotide sequence ID" value="NZ_FOMX01000002.1"/>
</dbReference>
<dbReference type="InterPro" id="IPR036621">
    <property type="entry name" value="Anticodon-bd_dom_sf"/>
</dbReference>
<organism evidence="12 13">
    <name type="scientific">Nannocystis exedens</name>
    <dbReference type="NCBI Taxonomy" id="54"/>
    <lineage>
        <taxon>Bacteria</taxon>
        <taxon>Pseudomonadati</taxon>
        <taxon>Myxococcota</taxon>
        <taxon>Polyangia</taxon>
        <taxon>Nannocystales</taxon>
        <taxon>Nannocystaceae</taxon>
        <taxon>Nannocystis</taxon>
    </lineage>
</organism>
<keyword evidence="4 9" id="KW-0067">ATP-binding</keyword>
<dbReference type="NCBIfam" id="TIGR00408">
    <property type="entry name" value="proS_fam_I"/>
    <property type="match status" value="1"/>
</dbReference>
<dbReference type="PRINTS" id="PR01046">
    <property type="entry name" value="TRNASYNTHPRO"/>
</dbReference>
<dbReference type="Pfam" id="PF09180">
    <property type="entry name" value="ProRS-C_1"/>
    <property type="match status" value="1"/>
</dbReference>
<evidence type="ECO:0000256" key="8">
    <source>
        <dbReference type="ARBA" id="ARBA00060806"/>
    </source>
</evidence>
<evidence type="ECO:0000256" key="10">
    <source>
        <dbReference type="SAM" id="MobiDB-lite"/>
    </source>
</evidence>
<dbReference type="GO" id="GO:0017101">
    <property type="term" value="C:aminoacyl-tRNA synthetase multienzyme complex"/>
    <property type="evidence" value="ECO:0007669"/>
    <property type="project" value="TreeGrafter"/>
</dbReference>
<comment type="subunit">
    <text evidence="9">Homodimer.</text>
</comment>
<dbReference type="InterPro" id="IPR002316">
    <property type="entry name" value="Pro-tRNA-ligase_IIa"/>
</dbReference>
<feature type="region of interest" description="Disordered" evidence="10">
    <location>
        <begin position="1"/>
        <end position="23"/>
    </location>
</feature>
<dbReference type="Pfam" id="PF03129">
    <property type="entry name" value="HGTP_anticodon"/>
    <property type="match status" value="1"/>
</dbReference>
<dbReference type="PROSITE" id="PS50862">
    <property type="entry name" value="AA_TRNA_LIGASE_II"/>
    <property type="match status" value="1"/>
</dbReference>
<dbReference type="InterPro" id="IPR033721">
    <property type="entry name" value="ProRS_core_arch_euk"/>
</dbReference>
<evidence type="ECO:0000256" key="2">
    <source>
        <dbReference type="ARBA" id="ARBA00022598"/>
    </source>
</evidence>
<keyword evidence="13" id="KW-1185">Reference proteome</keyword>
<dbReference type="CDD" id="cd00778">
    <property type="entry name" value="ProRS_core_arch_euk"/>
    <property type="match status" value="1"/>
</dbReference>
<feature type="domain" description="Aminoacyl-transfer RNA synthetases class-II family profile" evidence="11">
    <location>
        <begin position="46"/>
        <end position="297"/>
    </location>
</feature>
<dbReference type="FunFam" id="3.30.930.10:FF:000023">
    <property type="entry name" value="Proline--tRNA ligase"/>
    <property type="match status" value="1"/>
</dbReference>
<evidence type="ECO:0000313" key="12">
    <source>
        <dbReference type="EMBL" id="SFD50493.1"/>
    </source>
</evidence>
<evidence type="ECO:0000256" key="6">
    <source>
        <dbReference type="ARBA" id="ARBA00023146"/>
    </source>
</evidence>
<dbReference type="SUPFAM" id="SSF64586">
    <property type="entry name" value="C-terminal domain of ProRS"/>
    <property type="match status" value="1"/>
</dbReference>
<keyword evidence="3 9" id="KW-0547">Nucleotide-binding</keyword>
<dbReference type="SUPFAM" id="SSF52954">
    <property type="entry name" value="Class II aaRS ABD-related"/>
    <property type="match status" value="1"/>
</dbReference>
<dbReference type="AlphaFoldDB" id="A0A1I1T2Q0"/>
<dbReference type="SMART" id="SM00946">
    <property type="entry name" value="ProRS-C_1"/>
    <property type="match status" value="1"/>
</dbReference>
<dbReference type="Gene3D" id="3.40.50.800">
    <property type="entry name" value="Anticodon-binding domain"/>
    <property type="match status" value="1"/>
</dbReference>
<evidence type="ECO:0000313" key="13">
    <source>
        <dbReference type="Proteomes" id="UP000199400"/>
    </source>
</evidence>
<evidence type="ECO:0000256" key="1">
    <source>
        <dbReference type="ARBA" id="ARBA00022490"/>
    </source>
</evidence>
<dbReference type="EC" id="6.1.1.15" evidence="9"/>
<dbReference type="OrthoDB" id="9809052at2"/>
<dbReference type="SUPFAM" id="SSF55681">
    <property type="entry name" value="Class II aaRS and biotin synthetases"/>
    <property type="match status" value="1"/>
</dbReference>
<dbReference type="InterPro" id="IPR016061">
    <property type="entry name" value="Pro-tRNA_ligase_II_C"/>
</dbReference>
<dbReference type="GO" id="GO:0005737">
    <property type="term" value="C:cytoplasm"/>
    <property type="evidence" value="ECO:0007669"/>
    <property type="project" value="UniProtKB-SubCell"/>
</dbReference>
<dbReference type="InterPro" id="IPR002314">
    <property type="entry name" value="aa-tRNA-synt_IIb"/>
</dbReference>
<evidence type="ECO:0000256" key="5">
    <source>
        <dbReference type="ARBA" id="ARBA00022917"/>
    </source>
</evidence>
<dbReference type="STRING" id="54.SAMN02745121_00309"/>
<gene>
    <name evidence="9" type="primary">proS</name>
    <name evidence="12" type="ORF">SAMN02745121_00309</name>
</gene>
<dbReference type="PANTHER" id="PTHR43382:SF2">
    <property type="entry name" value="BIFUNCTIONAL GLUTAMATE_PROLINE--TRNA LIGASE"/>
    <property type="match status" value="1"/>
</dbReference>
<dbReference type="InterPro" id="IPR004154">
    <property type="entry name" value="Anticodon-bd"/>
</dbReference>
<dbReference type="GO" id="GO:0004827">
    <property type="term" value="F:proline-tRNA ligase activity"/>
    <property type="evidence" value="ECO:0007669"/>
    <property type="project" value="UniProtKB-UniRule"/>
</dbReference>
<sequence length="512" mass="58065">MKQGARAEQQEDQVGKAGGKITPRETDYPQWYQDVIREAELAEPAKVVKGCMVIKPHGYAIWEKLQRDLDGRFKATGHQNAYFPLLVPQSFITKEAEHVEGFSPELAVVTHAGGEKLEEPYIIRPTSETIIGYFFSRWIESYRDLPLLVNQWANVMRWEKRTRMFLRTTEFLWQEGHTAHSTHEEAQAEVMRMLDVYGDFAEQVMAMPVIRGIKTDSERFAGAVQTTCIEAMMQDGKALQAGTSHDLGQNFGKAFNVMFQTEAGGRDYVWQTSWGVSTRLVGGVIMTHADDSGLVLPPRVAPIHVVIVPIYKNDDERAQVLAAAESIRAQLADVDLAPPRSRHRDFVEVVIDDRDLRPGNKFYMWERKGVPVRVELGPKDLAKGQVCVKMRVDTAAGRGKEFIAQNEFVATIKERLDRFQDELLRIARERLQERSRTIDTWDEFLAAFAGEKSTFAWCHWDGTRETEAKIKEQTKVTIRCIPLPGHGPEPEAGRCVFSGNPSARRVLMAKAY</sequence>
<dbReference type="CDD" id="cd00862">
    <property type="entry name" value="ProRS_anticodon_zinc"/>
    <property type="match status" value="1"/>
</dbReference>
<comment type="catalytic activity">
    <reaction evidence="7 9">
        <text>tRNA(Pro) + L-proline + ATP = L-prolyl-tRNA(Pro) + AMP + diphosphate</text>
        <dbReference type="Rhea" id="RHEA:14305"/>
        <dbReference type="Rhea" id="RHEA-COMP:9700"/>
        <dbReference type="Rhea" id="RHEA-COMP:9702"/>
        <dbReference type="ChEBI" id="CHEBI:30616"/>
        <dbReference type="ChEBI" id="CHEBI:33019"/>
        <dbReference type="ChEBI" id="CHEBI:60039"/>
        <dbReference type="ChEBI" id="CHEBI:78442"/>
        <dbReference type="ChEBI" id="CHEBI:78532"/>
        <dbReference type="ChEBI" id="CHEBI:456215"/>
        <dbReference type="EC" id="6.1.1.15"/>
    </reaction>
</comment>
<keyword evidence="1 9" id="KW-0963">Cytoplasm</keyword>
<keyword evidence="6 9" id="KW-0030">Aminoacyl-tRNA synthetase</keyword>
<accession>A0A1I1T2Q0</accession>
<keyword evidence="2 9" id="KW-0436">Ligase</keyword>
<reference evidence="13" key="1">
    <citation type="submission" date="2016-10" db="EMBL/GenBank/DDBJ databases">
        <authorList>
            <person name="Varghese N."/>
            <person name="Submissions S."/>
        </authorList>
    </citation>
    <scope>NUCLEOTIDE SEQUENCE [LARGE SCALE GENOMIC DNA]</scope>
    <source>
        <strain evidence="13">ATCC 25963</strain>
    </source>
</reference>
<evidence type="ECO:0000259" key="11">
    <source>
        <dbReference type="PROSITE" id="PS50862"/>
    </source>
</evidence>
<dbReference type="EMBL" id="FOMX01000002">
    <property type="protein sequence ID" value="SFD50493.1"/>
    <property type="molecule type" value="Genomic_DNA"/>
</dbReference>
<dbReference type="Proteomes" id="UP000199400">
    <property type="component" value="Unassembled WGS sequence"/>
</dbReference>
<dbReference type="Pfam" id="PF00587">
    <property type="entry name" value="tRNA-synt_2b"/>
    <property type="match status" value="1"/>
</dbReference>
<keyword evidence="5 9" id="KW-0648">Protein biosynthesis</keyword>
<dbReference type="InterPro" id="IPR004499">
    <property type="entry name" value="Pro-tRNA-ligase_IIa_arc-type"/>
</dbReference>
<dbReference type="Gene3D" id="3.30.110.30">
    <property type="entry name" value="C-terminal domain of ProRS"/>
    <property type="match status" value="1"/>
</dbReference>
<dbReference type="InterPro" id="IPR006195">
    <property type="entry name" value="aa-tRNA-synth_II"/>
</dbReference>
<dbReference type="HAMAP" id="MF_01571">
    <property type="entry name" value="Pro_tRNA_synth_type3"/>
    <property type="match status" value="1"/>
</dbReference>
<dbReference type="GO" id="GO:0005524">
    <property type="term" value="F:ATP binding"/>
    <property type="evidence" value="ECO:0007669"/>
    <property type="project" value="UniProtKB-UniRule"/>
</dbReference>
<evidence type="ECO:0000256" key="7">
    <source>
        <dbReference type="ARBA" id="ARBA00047671"/>
    </source>
</evidence>
<proteinExistence type="inferred from homology"/>
<dbReference type="Gene3D" id="3.30.930.10">
    <property type="entry name" value="Bira Bifunctional Protein, Domain 2"/>
    <property type="match status" value="1"/>
</dbReference>
<comment type="similarity">
    <text evidence="8 9">Belongs to the class-II aminoacyl-tRNA synthetase family. ProS type 3 subfamily.</text>
</comment>
<evidence type="ECO:0000256" key="4">
    <source>
        <dbReference type="ARBA" id="ARBA00022840"/>
    </source>
</evidence>
<dbReference type="InterPro" id="IPR017449">
    <property type="entry name" value="Pro-tRNA_synth_II"/>
</dbReference>
<dbReference type="PANTHER" id="PTHR43382">
    <property type="entry name" value="PROLYL-TRNA SYNTHETASE"/>
    <property type="match status" value="1"/>
</dbReference>
<dbReference type="GO" id="GO:0006433">
    <property type="term" value="P:prolyl-tRNA aminoacylation"/>
    <property type="evidence" value="ECO:0007669"/>
    <property type="project" value="UniProtKB-UniRule"/>
</dbReference>